<dbReference type="AlphaFoldDB" id="A0A3B0Y4B2"/>
<keyword evidence="3" id="KW-1003">Cell membrane</keyword>
<feature type="domain" description="Tripartite ATP-independent periplasmic transporters DctQ component" evidence="9">
    <location>
        <begin position="30"/>
        <end position="150"/>
    </location>
</feature>
<evidence type="ECO:0000256" key="1">
    <source>
        <dbReference type="ARBA" id="ARBA00004429"/>
    </source>
</evidence>
<name>A0A3B0Y4B2_9ZZZZ</name>
<evidence type="ECO:0000256" key="3">
    <source>
        <dbReference type="ARBA" id="ARBA00022475"/>
    </source>
</evidence>
<dbReference type="PANTHER" id="PTHR35011:SF2">
    <property type="entry name" value="2,3-DIKETO-L-GULONATE TRAP TRANSPORTER SMALL PERMEASE PROTEIN YIAM"/>
    <property type="match status" value="1"/>
</dbReference>
<evidence type="ECO:0000256" key="2">
    <source>
        <dbReference type="ARBA" id="ARBA00022448"/>
    </source>
</evidence>
<keyword evidence="2" id="KW-0813">Transport</keyword>
<keyword evidence="6 8" id="KW-1133">Transmembrane helix</keyword>
<evidence type="ECO:0000256" key="6">
    <source>
        <dbReference type="ARBA" id="ARBA00022989"/>
    </source>
</evidence>
<organism evidence="10">
    <name type="scientific">hydrothermal vent metagenome</name>
    <dbReference type="NCBI Taxonomy" id="652676"/>
    <lineage>
        <taxon>unclassified sequences</taxon>
        <taxon>metagenomes</taxon>
        <taxon>ecological metagenomes</taxon>
    </lineage>
</organism>
<evidence type="ECO:0000259" key="9">
    <source>
        <dbReference type="Pfam" id="PF04290"/>
    </source>
</evidence>
<evidence type="ECO:0000256" key="5">
    <source>
        <dbReference type="ARBA" id="ARBA00022692"/>
    </source>
</evidence>
<feature type="transmembrane region" description="Helical" evidence="8">
    <location>
        <begin position="137"/>
        <end position="157"/>
    </location>
</feature>
<evidence type="ECO:0000256" key="7">
    <source>
        <dbReference type="ARBA" id="ARBA00023136"/>
    </source>
</evidence>
<proteinExistence type="predicted"/>
<accession>A0A3B0Y4B2</accession>
<sequence>MLKDNYTKRILNVIYRIEDNFVVLLLSGILIVSIIQITLRNFFDSGLIWGDSLLSVLVLWLGLAGSIVASRQGKHINIDILSQYLPQKYYVLSKKIGYLFASSICILITYYSLEFVVNEYFLNEYAFSSIPVWLTESIIPLAFSVMGIRFFLISLLYKSGSTLK</sequence>
<dbReference type="GO" id="GO:0015740">
    <property type="term" value="P:C4-dicarboxylate transport"/>
    <property type="evidence" value="ECO:0007669"/>
    <property type="project" value="TreeGrafter"/>
</dbReference>
<keyword evidence="7 8" id="KW-0472">Membrane</keyword>
<feature type="transmembrane region" description="Helical" evidence="8">
    <location>
        <begin position="96"/>
        <end position="117"/>
    </location>
</feature>
<dbReference type="Pfam" id="PF04290">
    <property type="entry name" value="DctQ"/>
    <property type="match status" value="1"/>
</dbReference>
<dbReference type="PANTHER" id="PTHR35011">
    <property type="entry name" value="2,3-DIKETO-L-GULONATE TRAP TRANSPORTER SMALL PERMEASE PROTEIN YIAM"/>
    <property type="match status" value="1"/>
</dbReference>
<dbReference type="GO" id="GO:0005886">
    <property type="term" value="C:plasma membrane"/>
    <property type="evidence" value="ECO:0007669"/>
    <property type="project" value="UniProtKB-SubCell"/>
</dbReference>
<feature type="transmembrane region" description="Helical" evidence="8">
    <location>
        <begin position="48"/>
        <end position="69"/>
    </location>
</feature>
<reference evidence="10" key="1">
    <citation type="submission" date="2018-06" db="EMBL/GenBank/DDBJ databases">
        <authorList>
            <person name="Zhirakovskaya E."/>
        </authorList>
    </citation>
    <scope>NUCLEOTIDE SEQUENCE</scope>
</reference>
<dbReference type="InterPro" id="IPR055348">
    <property type="entry name" value="DctQ"/>
</dbReference>
<evidence type="ECO:0000313" key="10">
    <source>
        <dbReference type="EMBL" id="VAW69009.1"/>
    </source>
</evidence>
<dbReference type="InterPro" id="IPR007387">
    <property type="entry name" value="TRAP_DctQ"/>
</dbReference>
<keyword evidence="4" id="KW-0997">Cell inner membrane</keyword>
<keyword evidence="5 8" id="KW-0812">Transmembrane</keyword>
<dbReference type="GO" id="GO:0022857">
    <property type="term" value="F:transmembrane transporter activity"/>
    <property type="evidence" value="ECO:0007669"/>
    <property type="project" value="TreeGrafter"/>
</dbReference>
<comment type="subcellular location">
    <subcellularLocation>
        <location evidence="1">Cell inner membrane</location>
        <topology evidence="1">Multi-pass membrane protein</topology>
    </subcellularLocation>
</comment>
<evidence type="ECO:0000256" key="8">
    <source>
        <dbReference type="SAM" id="Phobius"/>
    </source>
</evidence>
<dbReference type="EMBL" id="UOFI01000140">
    <property type="protein sequence ID" value="VAW69009.1"/>
    <property type="molecule type" value="Genomic_DNA"/>
</dbReference>
<protein>
    <recommendedName>
        <fullName evidence="9">Tripartite ATP-independent periplasmic transporters DctQ component domain-containing protein</fullName>
    </recommendedName>
</protein>
<gene>
    <name evidence="10" type="ORF">MNBD_GAMMA09-1966</name>
</gene>
<evidence type="ECO:0000256" key="4">
    <source>
        <dbReference type="ARBA" id="ARBA00022519"/>
    </source>
</evidence>
<feature type="transmembrane region" description="Helical" evidence="8">
    <location>
        <begin position="21"/>
        <end position="42"/>
    </location>
</feature>